<dbReference type="Pfam" id="PF04828">
    <property type="entry name" value="GFA"/>
    <property type="match status" value="1"/>
</dbReference>
<dbReference type="PROSITE" id="PS51891">
    <property type="entry name" value="CENP_V_GFA"/>
    <property type="match status" value="1"/>
</dbReference>
<evidence type="ECO:0000259" key="5">
    <source>
        <dbReference type="PROSITE" id="PS51891"/>
    </source>
</evidence>
<keyword evidence="3" id="KW-0862">Zinc</keyword>
<gene>
    <name evidence="6" type="ORF">ACFSC0_14835</name>
</gene>
<protein>
    <submittedName>
        <fullName evidence="6">GFA family protein</fullName>
    </submittedName>
</protein>
<evidence type="ECO:0000256" key="3">
    <source>
        <dbReference type="ARBA" id="ARBA00022833"/>
    </source>
</evidence>
<dbReference type="Gene3D" id="3.90.1590.10">
    <property type="entry name" value="glutathione-dependent formaldehyde- activating enzyme (gfa)"/>
    <property type="match status" value="1"/>
</dbReference>
<dbReference type="SUPFAM" id="SSF51316">
    <property type="entry name" value="Mss4-like"/>
    <property type="match status" value="1"/>
</dbReference>
<dbReference type="EMBL" id="JBHUEY010000006">
    <property type="protein sequence ID" value="MFD1784677.1"/>
    <property type="molecule type" value="Genomic_DNA"/>
</dbReference>
<comment type="caution">
    <text evidence="6">The sequence shown here is derived from an EMBL/GenBank/DDBJ whole genome shotgun (WGS) entry which is preliminary data.</text>
</comment>
<dbReference type="PANTHER" id="PTHR33337">
    <property type="entry name" value="GFA DOMAIN-CONTAINING PROTEIN"/>
    <property type="match status" value="1"/>
</dbReference>
<reference evidence="7" key="1">
    <citation type="journal article" date="2019" name="Int. J. Syst. Evol. Microbiol.">
        <title>The Global Catalogue of Microorganisms (GCM) 10K type strain sequencing project: providing services to taxonomists for standard genome sequencing and annotation.</title>
        <authorList>
            <consortium name="The Broad Institute Genomics Platform"/>
            <consortium name="The Broad Institute Genome Sequencing Center for Infectious Disease"/>
            <person name="Wu L."/>
            <person name="Ma J."/>
        </authorList>
    </citation>
    <scope>NUCLEOTIDE SEQUENCE [LARGE SCALE GENOMIC DNA]</scope>
    <source>
        <strain evidence="7">DFY28</strain>
    </source>
</reference>
<dbReference type="PANTHER" id="PTHR33337:SF40">
    <property type="entry name" value="CENP-V_GFA DOMAIN-CONTAINING PROTEIN-RELATED"/>
    <property type="match status" value="1"/>
</dbReference>
<evidence type="ECO:0000313" key="7">
    <source>
        <dbReference type="Proteomes" id="UP001597237"/>
    </source>
</evidence>
<keyword evidence="4" id="KW-0456">Lyase</keyword>
<evidence type="ECO:0000313" key="6">
    <source>
        <dbReference type="EMBL" id="MFD1784677.1"/>
    </source>
</evidence>
<comment type="similarity">
    <text evidence="1">Belongs to the Gfa family.</text>
</comment>
<keyword evidence="7" id="KW-1185">Reference proteome</keyword>
<accession>A0ABW4N3J2</accession>
<keyword evidence="2" id="KW-0479">Metal-binding</keyword>
<dbReference type="Proteomes" id="UP001597237">
    <property type="component" value="Unassembled WGS sequence"/>
</dbReference>
<evidence type="ECO:0000256" key="2">
    <source>
        <dbReference type="ARBA" id="ARBA00022723"/>
    </source>
</evidence>
<feature type="domain" description="CENP-V/GFA" evidence="5">
    <location>
        <begin position="8"/>
        <end position="126"/>
    </location>
</feature>
<name>A0ABW4N3J2_9CAUL</name>
<sequence length="134" mass="14343">MREPSPRRIAACGCGQLEVAVSGEPRRVYACSCAECQRATGSAFAYRAVFPEEAVAVLKGEGRTWRRGSDAGRWVEQTFCPDCGALLLMRGEGLAGAVAVSVGSFVDPDFPAPEAIHRPARRHRWLALGVPEAG</sequence>
<dbReference type="RefSeq" id="WP_377280816.1">
    <property type="nucleotide sequence ID" value="NZ_JBHRSI010000002.1"/>
</dbReference>
<evidence type="ECO:0000256" key="4">
    <source>
        <dbReference type="ARBA" id="ARBA00023239"/>
    </source>
</evidence>
<organism evidence="6 7">
    <name type="scientific">Phenylobacterium terrae</name>
    <dbReference type="NCBI Taxonomy" id="2665495"/>
    <lineage>
        <taxon>Bacteria</taxon>
        <taxon>Pseudomonadati</taxon>
        <taxon>Pseudomonadota</taxon>
        <taxon>Alphaproteobacteria</taxon>
        <taxon>Caulobacterales</taxon>
        <taxon>Caulobacteraceae</taxon>
        <taxon>Phenylobacterium</taxon>
    </lineage>
</organism>
<evidence type="ECO:0000256" key="1">
    <source>
        <dbReference type="ARBA" id="ARBA00005495"/>
    </source>
</evidence>
<dbReference type="InterPro" id="IPR006913">
    <property type="entry name" value="CENP-V/GFA"/>
</dbReference>
<dbReference type="InterPro" id="IPR011057">
    <property type="entry name" value="Mss4-like_sf"/>
</dbReference>
<proteinExistence type="inferred from homology"/>